<evidence type="ECO:0000313" key="2">
    <source>
        <dbReference type="Proteomes" id="UP000078542"/>
    </source>
</evidence>
<name>A0A151IKU7_9HYME</name>
<sequence length="58" mass="5704">MCNVREVVGVMVVETVAFGVHSVVDSTVNIEEGSVGDGIGNGGAGRGTAVLCGRTGPS</sequence>
<dbReference type="EMBL" id="KQ977164">
    <property type="protein sequence ID" value="KYN05224.1"/>
    <property type="molecule type" value="Genomic_DNA"/>
</dbReference>
<keyword evidence="2" id="KW-1185">Reference proteome</keyword>
<proteinExistence type="predicted"/>
<gene>
    <name evidence="1" type="ORF">ALC62_03897</name>
</gene>
<dbReference type="Proteomes" id="UP000078542">
    <property type="component" value="Unassembled WGS sequence"/>
</dbReference>
<organism evidence="1 2">
    <name type="scientific">Cyphomyrmex costatus</name>
    <dbReference type="NCBI Taxonomy" id="456900"/>
    <lineage>
        <taxon>Eukaryota</taxon>
        <taxon>Metazoa</taxon>
        <taxon>Ecdysozoa</taxon>
        <taxon>Arthropoda</taxon>
        <taxon>Hexapoda</taxon>
        <taxon>Insecta</taxon>
        <taxon>Pterygota</taxon>
        <taxon>Neoptera</taxon>
        <taxon>Endopterygota</taxon>
        <taxon>Hymenoptera</taxon>
        <taxon>Apocrita</taxon>
        <taxon>Aculeata</taxon>
        <taxon>Formicoidea</taxon>
        <taxon>Formicidae</taxon>
        <taxon>Myrmicinae</taxon>
        <taxon>Cyphomyrmex</taxon>
    </lineage>
</organism>
<accession>A0A151IKU7</accession>
<protein>
    <submittedName>
        <fullName evidence="1">Uncharacterized protein</fullName>
    </submittedName>
</protein>
<evidence type="ECO:0000313" key="1">
    <source>
        <dbReference type="EMBL" id="KYN05224.1"/>
    </source>
</evidence>
<dbReference type="AlphaFoldDB" id="A0A151IKU7"/>
<reference evidence="1 2" key="1">
    <citation type="submission" date="2016-03" db="EMBL/GenBank/DDBJ databases">
        <title>Cyphomyrmex costatus WGS genome.</title>
        <authorList>
            <person name="Nygaard S."/>
            <person name="Hu H."/>
            <person name="Boomsma J."/>
            <person name="Zhang G."/>
        </authorList>
    </citation>
    <scope>NUCLEOTIDE SEQUENCE [LARGE SCALE GENOMIC DNA]</scope>
    <source>
        <strain evidence="1">MS0001</strain>
        <tissue evidence="1">Whole body</tissue>
    </source>
</reference>